<protein>
    <submittedName>
        <fullName evidence="2">Rhodanese-like domain-containing protein</fullName>
    </submittedName>
</protein>
<dbReference type="Proteomes" id="UP000282926">
    <property type="component" value="Unassembled WGS sequence"/>
</dbReference>
<dbReference type="PANTHER" id="PTHR43031:SF1">
    <property type="entry name" value="PYRIDINE NUCLEOTIDE-DISULPHIDE OXIDOREDUCTASE"/>
    <property type="match status" value="1"/>
</dbReference>
<reference evidence="2 3" key="1">
    <citation type="submission" date="2019-01" db="EMBL/GenBank/DDBJ databases">
        <title>Lujinxingia litoralis gen. nov., sp. nov. and Lujinxingia sediminis gen. nov., sp. nov., new members in the order Bradymonadales, isolated from coastal sediment.</title>
        <authorList>
            <person name="Li C.-M."/>
        </authorList>
    </citation>
    <scope>NUCLEOTIDE SEQUENCE [LARGE SCALE GENOMIC DNA]</scope>
    <source>
        <strain evidence="2 3">SEH01</strain>
    </source>
</reference>
<dbReference type="InterPro" id="IPR001763">
    <property type="entry name" value="Rhodanese-like_dom"/>
</dbReference>
<dbReference type="SUPFAM" id="SSF52821">
    <property type="entry name" value="Rhodanese/Cell cycle control phosphatase"/>
    <property type="match status" value="1"/>
</dbReference>
<dbReference type="Gene3D" id="3.40.250.10">
    <property type="entry name" value="Rhodanese-like domain"/>
    <property type="match status" value="1"/>
</dbReference>
<dbReference type="Pfam" id="PF00581">
    <property type="entry name" value="Rhodanese"/>
    <property type="match status" value="1"/>
</dbReference>
<name>A0ABY0CSI0_9DELT</name>
<evidence type="ECO:0000313" key="2">
    <source>
        <dbReference type="EMBL" id="RVU44043.1"/>
    </source>
</evidence>
<dbReference type="CDD" id="cd00158">
    <property type="entry name" value="RHOD"/>
    <property type="match status" value="1"/>
</dbReference>
<dbReference type="PANTHER" id="PTHR43031">
    <property type="entry name" value="FAD-DEPENDENT OXIDOREDUCTASE"/>
    <property type="match status" value="1"/>
</dbReference>
<dbReference type="SMART" id="SM00450">
    <property type="entry name" value="RHOD"/>
    <property type="match status" value="1"/>
</dbReference>
<dbReference type="PROSITE" id="PS00380">
    <property type="entry name" value="RHODANESE_1"/>
    <property type="match status" value="1"/>
</dbReference>
<proteinExistence type="predicted"/>
<gene>
    <name evidence="2" type="ORF">EA187_10840</name>
</gene>
<sequence length="119" mass="13285">MARLMSSTELQQRIVEGEDFVLIDILNPEDYQREHIPGAINIPVESLKERARKDLGKNQRIVVYGDSHDAEASTRAAKILEELGFRKVSDFDGGLDAWKNAGFLTEGSEAQIVGEVTRL</sequence>
<dbReference type="InterPro" id="IPR001307">
    <property type="entry name" value="Thiosulphate_STrfase_CS"/>
</dbReference>
<dbReference type="InterPro" id="IPR036873">
    <property type="entry name" value="Rhodanese-like_dom_sf"/>
</dbReference>
<dbReference type="EMBL" id="SADD01000005">
    <property type="protein sequence ID" value="RVU44043.1"/>
    <property type="molecule type" value="Genomic_DNA"/>
</dbReference>
<evidence type="ECO:0000313" key="3">
    <source>
        <dbReference type="Proteomes" id="UP000282926"/>
    </source>
</evidence>
<keyword evidence="3" id="KW-1185">Reference proteome</keyword>
<comment type="caution">
    <text evidence="2">The sequence shown here is derived from an EMBL/GenBank/DDBJ whole genome shotgun (WGS) entry which is preliminary data.</text>
</comment>
<accession>A0ABY0CSI0</accession>
<dbReference type="PROSITE" id="PS50206">
    <property type="entry name" value="RHODANESE_3"/>
    <property type="match status" value="1"/>
</dbReference>
<dbReference type="InterPro" id="IPR050229">
    <property type="entry name" value="GlpE_sulfurtransferase"/>
</dbReference>
<evidence type="ECO:0000259" key="1">
    <source>
        <dbReference type="PROSITE" id="PS50206"/>
    </source>
</evidence>
<feature type="domain" description="Rhodanese" evidence="1">
    <location>
        <begin position="16"/>
        <end position="107"/>
    </location>
</feature>
<organism evidence="2 3">
    <name type="scientific">Lujinxingia sediminis</name>
    <dbReference type="NCBI Taxonomy" id="2480984"/>
    <lineage>
        <taxon>Bacteria</taxon>
        <taxon>Deltaproteobacteria</taxon>
        <taxon>Bradymonadales</taxon>
        <taxon>Lujinxingiaceae</taxon>
        <taxon>Lujinxingia</taxon>
    </lineage>
</organism>